<keyword evidence="1" id="KW-1133">Transmembrane helix</keyword>
<comment type="caution">
    <text evidence="2">The sequence shown here is derived from an EMBL/GenBank/DDBJ whole genome shotgun (WGS) entry which is preliminary data.</text>
</comment>
<evidence type="ECO:0008006" key="4">
    <source>
        <dbReference type="Google" id="ProtNLM"/>
    </source>
</evidence>
<evidence type="ECO:0000256" key="1">
    <source>
        <dbReference type="SAM" id="Phobius"/>
    </source>
</evidence>
<keyword evidence="1" id="KW-0472">Membrane</keyword>
<proteinExistence type="predicted"/>
<keyword evidence="1" id="KW-0812">Transmembrane</keyword>
<protein>
    <recommendedName>
        <fullName evidence="4">EamA domain-containing protein</fullName>
    </recommendedName>
</protein>
<gene>
    <name evidence="2" type="ORF">HMPREF7215_1699</name>
</gene>
<sequence>MKGILLAGTTGLCWGLTTLATKLIGGAGVAVSTAVFARMVVVVAALGPWLRLRHPE</sequence>
<evidence type="ECO:0000313" key="2">
    <source>
        <dbReference type="EMBL" id="EFB91706.1"/>
    </source>
</evidence>
<reference evidence="2 3" key="1">
    <citation type="submission" date="2009-12" db="EMBL/GenBank/DDBJ databases">
        <authorList>
            <person name="Shrivastava S."/>
            <person name="Madupu R."/>
            <person name="Durkin A.S."/>
            <person name="Torralba M."/>
            <person name="Methe B."/>
            <person name="Sutton G.G."/>
            <person name="Strausberg R.L."/>
            <person name="Nelson K.E."/>
        </authorList>
    </citation>
    <scope>NUCLEOTIDE SEQUENCE [LARGE SCALE GENOMIC DNA]</scope>
    <source>
        <strain evidence="2 3">W5455</strain>
    </source>
</reference>
<keyword evidence="3" id="KW-1185">Reference proteome</keyword>
<accession>A0ABM9ZXW2</accession>
<organism evidence="2 3">
    <name type="scientific">Pyramidobacter piscolens W5455</name>
    <dbReference type="NCBI Taxonomy" id="352165"/>
    <lineage>
        <taxon>Bacteria</taxon>
        <taxon>Thermotogati</taxon>
        <taxon>Synergistota</taxon>
        <taxon>Synergistia</taxon>
        <taxon>Synergistales</taxon>
        <taxon>Dethiosulfovibrionaceae</taxon>
        <taxon>Pyramidobacter</taxon>
    </lineage>
</organism>
<dbReference type="EMBL" id="ADFP01000023">
    <property type="protein sequence ID" value="EFB91706.1"/>
    <property type="molecule type" value="Genomic_DNA"/>
</dbReference>
<dbReference type="Proteomes" id="UP000006462">
    <property type="component" value="Unassembled WGS sequence"/>
</dbReference>
<evidence type="ECO:0000313" key="3">
    <source>
        <dbReference type="Proteomes" id="UP000006462"/>
    </source>
</evidence>
<feature type="transmembrane region" description="Helical" evidence="1">
    <location>
        <begin position="30"/>
        <end position="50"/>
    </location>
</feature>
<name>A0ABM9ZXW2_9BACT</name>